<name>A0A1N6P0H5_9MICO</name>
<dbReference type="Proteomes" id="UP000186235">
    <property type="component" value="Unassembled WGS sequence"/>
</dbReference>
<feature type="transmembrane region" description="Helical" evidence="1">
    <location>
        <begin position="157"/>
        <end position="180"/>
    </location>
</feature>
<feature type="transmembrane region" description="Helical" evidence="1">
    <location>
        <begin position="38"/>
        <end position="60"/>
    </location>
</feature>
<dbReference type="AlphaFoldDB" id="A0A1N6P0H5"/>
<feature type="transmembrane region" description="Helical" evidence="1">
    <location>
        <begin position="72"/>
        <end position="90"/>
    </location>
</feature>
<dbReference type="InterPro" id="IPR021315">
    <property type="entry name" value="Gap/Sap"/>
</dbReference>
<sequence length="223" mass="22311">MGAAIGQSLPVAVGVLVSPLPIVAVVLMLASGRAKANAFAFLVGWFVAVGAVTLVVALVAGSAVPPDGGPPLWAAILKLVLGVLLLLLALKQWRGRPRDGVDPPAPRWMAAIDAFTPVKAAGLAVLLGAVNPKNLLLVVSGGAAIASAAPGDTNAQVVAAVVFAVVASIGVAAPVFIYLFMGARAATMLDALKAWMTHNNAVIMAVLLLVLGAKLLGDGIAAL</sequence>
<keyword evidence="3" id="KW-1185">Reference proteome</keyword>
<dbReference type="EMBL" id="FTMI01000001">
    <property type="protein sequence ID" value="SIP97662.1"/>
    <property type="molecule type" value="Genomic_DNA"/>
</dbReference>
<dbReference type="Pfam" id="PF11139">
    <property type="entry name" value="SfLAP"/>
    <property type="match status" value="1"/>
</dbReference>
<evidence type="ECO:0000313" key="3">
    <source>
        <dbReference type="Proteomes" id="UP000186235"/>
    </source>
</evidence>
<protein>
    <submittedName>
        <fullName evidence="2">Sap, sulfolipid-1-addressing protein</fullName>
    </submittedName>
</protein>
<proteinExistence type="predicted"/>
<organism evidence="2 3">
    <name type="scientific">Cellulosimicrobium aquatile</name>
    <dbReference type="NCBI Taxonomy" id="1612203"/>
    <lineage>
        <taxon>Bacteria</taxon>
        <taxon>Bacillati</taxon>
        <taxon>Actinomycetota</taxon>
        <taxon>Actinomycetes</taxon>
        <taxon>Micrococcales</taxon>
        <taxon>Promicromonosporaceae</taxon>
        <taxon>Cellulosimicrobium</taxon>
    </lineage>
</organism>
<feature type="transmembrane region" description="Helical" evidence="1">
    <location>
        <begin position="12"/>
        <end position="31"/>
    </location>
</feature>
<keyword evidence="1" id="KW-0472">Membrane</keyword>
<reference evidence="3" key="1">
    <citation type="submission" date="2017-01" db="EMBL/GenBank/DDBJ databases">
        <authorList>
            <person name="Varghese N."/>
            <person name="Submissions S."/>
        </authorList>
    </citation>
    <scope>NUCLEOTIDE SEQUENCE [LARGE SCALE GENOMIC DNA]</scope>
    <source>
        <strain evidence="3">3bp</strain>
    </source>
</reference>
<accession>A0A1N6P0H5</accession>
<gene>
    <name evidence="2" type="ORF">SAMN05518682_0850</name>
</gene>
<keyword evidence="1" id="KW-0812">Transmembrane</keyword>
<dbReference type="RefSeq" id="WP_076403969.1">
    <property type="nucleotide sequence ID" value="NZ_FTMI01000001.1"/>
</dbReference>
<keyword evidence="1" id="KW-1133">Transmembrane helix</keyword>
<evidence type="ECO:0000256" key="1">
    <source>
        <dbReference type="SAM" id="Phobius"/>
    </source>
</evidence>
<evidence type="ECO:0000313" key="2">
    <source>
        <dbReference type="EMBL" id="SIP97662.1"/>
    </source>
</evidence>
<feature type="transmembrane region" description="Helical" evidence="1">
    <location>
        <begin position="201"/>
        <end position="222"/>
    </location>
</feature>